<dbReference type="Pfam" id="PF08385">
    <property type="entry name" value="DHC_N1"/>
    <property type="match status" value="1"/>
</dbReference>
<dbReference type="GeneTree" id="ENSGT00940000154076"/>
<dbReference type="GO" id="GO:0007018">
    <property type="term" value="P:microtubule-based movement"/>
    <property type="evidence" value="ECO:0007669"/>
    <property type="project" value="InterPro"/>
</dbReference>
<organism evidence="3 4">
    <name type="scientific">Acanthochromis polyacanthus</name>
    <name type="common">spiny chromis</name>
    <dbReference type="NCBI Taxonomy" id="80966"/>
    <lineage>
        <taxon>Eukaryota</taxon>
        <taxon>Metazoa</taxon>
        <taxon>Chordata</taxon>
        <taxon>Craniata</taxon>
        <taxon>Vertebrata</taxon>
        <taxon>Euteleostomi</taxon>
        <taxon>Actinopterygii</taxon>
        <taxon>Neopterygii</taxon>
        <taxon>Teleostei</taxon>
        <taxon>Neoteleostei</taxon>
        <taxon>Acanthomorphata</taxon>
        <taxon>Ovalentaria</taxon>
        <taxon>Pomacentridae</taxon>
        <taxon>Acanthochromis</taxon>
    </lineage>
</organism>
<feature type="transmembrane region" description="Helical" evidence="1">
    <location>
        <begin position="524"/>
        <end position="541"/>
    </location>
</feature>
<dbReference type="InterPro" id="IPR013594">
    <property type="entry name" value="Dynein_heavy_tail"/>
</dbReference>
<reference evidence="3" key="2">
    <citation type="submission" date="2025-09" db="UniProtKB">
        <authorList>
            <consortium name="Ensembl"/>
        </authorList>
    </citation>
    <scope>IDENTIFICATION</scope>
</reference>
<dbReference type="Ensembl" id="ENSAPOT00000031074.1">
    <property type="protein sequence ID" value="ENSAPOP00000020840.1"/>
    <property type="gene ID" value="ENSAPOG00000024465.1"/>
</dbReference>
<feature type="domain" description="Dynein heavy chain tail" evidence="2">
    <location>
        <begin position="172"/>
        <end position="445"/>
    </location>
</feature>
<dbReference type="InterPro" id="IPR026983">
    <property type="entry name" value="DHC"/>
</dbReference>
<sequence length="584" mass="67769">MEESLVDFLREQAFCVLRVKTDKWNRFIGAEENQKIILDFLDHIWTNRLLLFTGPGGTLHAGDAQVRKRHTHNDKCTCVQNRIHAHNYPQTSLCVQVLVCVLSNGLNHGNWPRVVSDDIHRHLERLRIKVVTLRGRAEGQTLLPLPLCVERARPHDIVLRSVCMCATTVRIFQWSGQIWNVLKKDSGMALLQGDHPGPNAELQFWTTQRENLLGIQSQIQSSKLEQIIEILRRVKSSYYSAFKDVSVLEAEDIDLHLRPLRRQISNLEERRFPQMDTLLPPLFHTLCLIWCHSKYYCTPQRMVVLLQEFCNLIIEKAFAYLIPEELFKMELEEGMERVQISISVLRTFKQLFHVHREKIPTYYRHSQNIKLWDFPASLVFKRSDCIVERLLMIEVSLDFLKLEKIELGGSRGKILSEMVFSMSEEFHDRWRTLRESKCDPLDYTNDVRPSEIVAAVFDTNLVFQLQSGCATLGKNMPSVAGNLKWSQELRSRILTDRSSLCQLAHMYGPTLAASTVQTARICTVFFFLSILLLLPGLWDVLRQTMCSRSANVFSRFWTSMMKSCSQSGLRGWRKSVKRTSRTHY</sequence>
<evidence type="ECO:0000313" key="3">
    <source>
        <dbReference type="Ensembl" id="ENSAPOP00000020840.1"/>
    </source>
</evidence>
<dbReference type="PANTHER" id="PTHR46532">
    <property type="entry name" value="MALE FERTILITY FACTOR KL5"/>
    <property type="match status" value="1"/>
</dbReference>
<keyword evidence="1" id="KW-0472">Membrane</keyword>
<dbReference type="STRING" id="80966.ENSAPOP00000020840"/>
<reference evidence="3" key="1">
    <citation type="submission" date="2025-08" db="UniProtKB">
        <authorList>
            <consortium name="Ensembl"/>
        </authorList>
    </citation>
    <scope>IDENTIFICATION</scope>
</reference>
<keyword evidence="1" id="KW-0812">Transmembrane</keyword>
<protein>
    <recommendedName>
        <fullName evidence="2">Dynein heavy chain tail domain-containing protein</fullName>
    </recommendedName>
</protein>
<name>A0A3Q1GUN9_9TELE</name>
<dbReference type="GO" id="GO:0051959">
    <property type="term" value="F:dynein light intermediate chain binding"/>
    <property type="evidence" value="ECO:0007669"/>
    <property type="project" value="InterPro"/>
</dbReference>
<dbReference type="GO" id="GO:0005858">
    <property type="term" value="C:axonemal dynein complex"/>
    <property type="evidence" value="ECO:0007669"/>
    <property type="project" value="TreeGrafter"/>
</dbReference>
<keyword evidence="1" id="KW-1133">Transmembrane helix</keyword>
<evidence type="ECO:0000259" key="2">
    <source>
        <dbReference type="Pfam" id="PF08385"/>
    </source>
</evidence>
<dbReference type="GO" id="GO:0045505">
    <property type="term" value="F:dynein intermediate chain binding"/>
    <property type="evidence" value="ECO:0007669"/>
    <property type="project" value="InterPro"/>
</dbReference>
<keyword evidence="4" id="KW-1185">Reference proteome</keyword>
<accession>A0A3Q1GUN9</accession>
<evidence type="ECO:0000313" key="4">
    <source>
        <dbReference type="Proteomes" id="UP000257200"/>
    </source>
</evidence>
<dbReference type="InParanoid" id="A0A3Q1GUN9"/>
<dbReference type="AlphaFoldDB" id="A0A3Q1GUN9"/>
<dbReference type="PANTHER" id="PTHR46532:SF11">
    <property type="entry name" value="DYNEIN AXONEMAL HEAVY CHAIN 12"/>
    <property type="match status" value="1"/>
</dbReference>
<dbReference type="Proteomes" id="UP000257200">
    <property type="component" value="Unplaced"/>
</dbReference>
<proteinExistence type="predicted"/>
<evidence type="ECO:0000256" key="1">
    <source>
        <dbReference type="SAM" id="Phobius"/>
    </source>
</evidence>